<evidence type="ECO:0000313" key="3">
    <source>
        <dbReference type="EMBL" id="BAS27002.1"/>
    </source>
</evidence>
<dbReference type="Gene3D" id="3.90.550.10">
    <property type="entry name" value="Spore Coat Polysaccharide Biosynthesis Protein SpsA, Chain A"/>
    <property type="match status" value="1"/>
</dbReference>
<dbReference type="PANTHER" id="PTHR43777:SF1">
    <property type="entry name" value="MOLYBDENUM COFACTOR CYTIDYLYLTRANSFERASE"/>
    <property type="match status" value="1"/>
</dbReference>
<proteinExistence type="predicted"/>
<evidence type="ECO:0000259" key="1">
    <source>
        <dbReference type="Pfam" id="PF03205"/>
    </source>
</evidence>
<accession>A0A0K2SIZ6</accession>
<dbReference type="InterPro" id="IPR025877">
    <property type="entry name" value="MobA-like_NTP_Trfase"/>
</dbReference>
<dbReference type="GO" id="GO:0016779">
    <property type="term" value="F:nucleotidyltransferase activity"/>
    <property type="evidence" value="ECO:0007669"/>
    <property type="project" value="UniProtKB-ARBA"/>
</dbReference>
<dbReference type="NCBIfam" id="TIGR00176">
    <property type="entry name" value="mobB"/>
    <property type="match status" value="1"/>
</dbReference>
<dbReference type="STRING" id="1555112.LIP_1145"/>
<dbReference type="PANTHER" id="PTHR43777">
    <property type="entry name" value="MOLYBDENUM COFACTOR CYTIDYLYLTRANSFERASE"/>
    <property type="match status" value="1"/>
</dbReference>
<dbReference type="Pfam" id="PF12804">
    <property type="entry name" value="NTP_transf_3"/>
    <property type="match status" value="1"/>
</dbReference>
<evidence type="ECO:0000259" key="2">
    <source>
        <dbReference type="Pfam" id="PF12804"/>
    </source>
</evidence>
<dbReference type="EMBL" id="AP014924">
    <property type="protein sequence ID" value="BAS27002.1"/>
    <property type="molecule type" value="Genomic_DNA"/>
</dbReference>
<dbReference type="InterPro" id="IPR027417">
    <property type="entry name" value="P-loop_NTPase"/>
</dbReference>
<keyword evidence="4" id="KW-1185">Reference proteome</keyword>
<evidence type="ECO:0000313" key="4">
    <source>
        <dbReference type="Proteomes" id="UP000065807"/>
    </source>
</evidence>
<feature type="domain" description="Molybdopterin-guanine dinucleotide biosynthesis protein B (MobB)" evidence="1">
    <location>
        <begin position="228"/>
        <end position="358"/>
    </location>
</feature>
<dbReference type="SUPFAM" id="SSF52540">
    <property type="entry name" value="P-loop containing nucleoside triphosphate hydrolases"/>
    <property type="match status" value="1"/>
</dbReference>
<dbReference type="SUPFAM" id="SSF53448">
    <property type="entry name" value="Nucleotide-diphospho-sugar transferases"/>
    <property type="match status" value="1"/>
</dbReference>
<dbReference type="OrthoDB" id="9786803at2"/>
<dbReference type="CDD" id="cd04182">
    <property type="entry name" value="GT_2_like_f"/>
    <property type="match status" value="1"/>
</dbReference>
<gene>
    <name evidence="3" type="ORF">LIP_1145</name>
</gene>
<dbReference type="Pfam" id="PF03205">
    <property type="entry name" value="MobB"/>
    <property type="match status" value="1"/>
</dbReference>
<reference evidence="4" key="2">
    <citation type="journal article" date="2016" name="Int. J. Syst. Evol. Microbiol.">
        <title>Complete genome sequence and cell structure of Limnochorda pilosa, a Gram-negative spore-former within the phylum Firmicutes.</title>
        <authorList>
            <person name="Watanabe M."/>
            <person name="Kojima H."/>
            <person name="Fukui M."/>
        </authorList>
    </citation>
    <scope>NUCLEOTIDE SEQUENCE [LARGE SCALE GENOMIC DNA]</scope>
    <source>
        <strain evidence="4">HC45</strain>
    </source>
</reference>
<protein>
    <submittedName>
        <fullName evidence="3">Bifunctional molybdopterin-guanine dinucleotide biosynthesis protein MobA/MobB</fullName>
    </submittedName>
</protein>
<dbReference type="Gene3D" id="3.40.50.300">
    <property type="entry name" value="P-loop containing nucleotide triphosphate hydrolases"/>
    <property type="match status" value="1"/>
</dbReference>
<dbReference type="GO" id="GO:0006777">
    <property type="term" value="P:Mo-molybdopterin cofactor biosynthetic process"/>
    <property type="evidence" value="ECO:0007669"/>
    <property type="project" value="InterPro"/>
</dbReference>
<dbReference type="CDD" id="cd03116">
    <property type="entry name" value="MobB"/>
    <property type="match status" value="1"/>
</dbReference>
<sequence length="399" mass="41212">MAGPAWGAVVLAAGQARRFGTLKQVLPVRGRPMFLHAVGAALEAGAAQVCVVTGAGREAVEAALSPLRARGLPVEPVFNPEFASGLAGSLRVGLAALAPQCQVAVVLLADQPGVGAGLVAALVRAARSTASGAAAVSYPGGDVGVPAAFGRKLWPRLETLRGDAGARSIVRSLEGVVALEAPPPALADVDTPEAYRALRHAGGAFASVGQAEAGAQVRPGREGSMVPVVCLVGPSGSGKTTLLVRLVEDLVGRGLRVATVKHASHGFQMDRPGKDSHRHFHAGAEAVLISSPEGYALVGRHREEEPPLEALLPLLPPVDLVLVEGFKGSAFPSIEVHRRASGKPRIRDLENRIAVASDEPVEPGLRRFGLDDVQELAEFILATTGLTAADRSQVRPARS</sequence>
<dbReference type="KEGG" id="lpil:LIP_1145"/>
<reference evidence="4" key="1">
    <citation type="submission" date="2015-07" db="EMBL/GenBank/DDBJ databases">
        <title>Complete genome sequence and phylogenetic analysis of Limnochorda pilosa.</title>
        <authorList>
            <person name="Watanabe M."/>
            <person name="Kojima H."/>
            <person name="Fukui M."/>
        </authorList>
    </citation>
    <scope>NUCLEOTIDE SEQUENCE [LARGE SCALE GENOMIC DNA]</scope>
    <source>
        <strain evidence="4">HC45</strain>
    </source>
</reference>
<name>A0A0K2SIZ6_LIMPI</name>
<feature type="domain" description="MobA-like NTP transferase" evidence="2">
    <location>
        <begin position="8"/>
        <end position="174"/>
    </location>
</feature>
<dbReference type="AlphaFoldDB" id="A0A0K2SIZ6"/>
<dbReference type="Proteomes" id="UP000065807">
    <property type="component" value="Chromosome"/>
</dbReference>
<dbReference type="InterPro" id="IPR029044">
    <property type="entry name" value="Nucleotide-diphossugar_trans"/>
</dbReference>
<dbReference type="RefSeq" id="WP_082725899.1">
    <property type="nucleotide sequence ID" value="NZ_AP014924.1"/>
</dbReference>
<dbReference type="GO" id="GO:0005525">
    <property type="term" value="F:GTP binding"/>
    <property type="evidence" value="ECO:0007669"/>
    <property type="project" value="InterPro"/>
</dbReference>
<organism evidence="3 4">
    <name type="scientific">Limnochorda pilosa</name>
    <dbReference type="NCBI Taxonomy" id="1555112"/>
    <lineage>
        <taxon>Bacteria</taxon>
        <taxon>Bacillati</taxon>
        <taxon>Bacillota</taxon>
        <taxon>Limnochordia</taxon>
        <taxon>Limnochordales</taxon>
        <taxon>Limnochordaceae</taxon>
        <taxon>Limnochorda</taxon>
    </lineage>
</organism>
<dbReference type="InterPro" id="IPR004435">
    <property type="entry name" value="MobB_dom"/>
</dbReference>